<evidence type="ECO:0000313" key="5">
    <source>
        <dbReference type="Proteomes" id="UP000011668"/>
    </source>
</evidence>
<sequence>MVYMTRIGILRMICIYRSPCFGASVARVFALLTLLLIGFFQGINTRRVNHAAFRRLATFLIVPPPCSTIVRLCHSPATSARVLVPGLSSAHSAPDPHPPLVAEDGHFCGHVHIYFHANFTSIKYTKPSESNNHALAIDVYKLSHDRRITSILSLPRHNLLFTSTMILDGSESSDSKVAPTIHDEVSEVGSQSPPPYAPSSAFTISSDQKPLPTPPQSPPASSAGDYDPGLPHGLPPPCNYLVQRRSNDSIKGTWYVDPTMPIPDALLPSIESFDGLWNESDQKARKERKKLEKKGKRRDEILPAPNAIRPNLLLSSNNGSINAKVHVVSSDGQPRTGLIIAEGSNGSIVLDIKTYAPQPLRIFAISENGSVRVRLPHTFEGAVTASSKYGSIKISDSIKSRMTTFSTLSDTTRAFIGDWQAVGFGATPSVSSANPNDDRPTPTTAPDPFTSWSGPSVHIASRCGSVHLSYSEETRDEEDVSGFANAFKGFMSGLFGAGGDVREGPGGSQQSRNPWGEGRFPRGNGPPWGQAPPGVPPMGPFGAFGPFGRGGPPFARGGGPFGRGCGSYRRGAFGSNSPGCSRSGLGGHQSREYEGQGWDTKDVERDEYGFPKDKKDPTS</sequence>
<keyword evidence="2" id="KW-0472">Membrane</keyword>
<feature type="compositionally biased region" description="Gly residues" evidence="1">
    <location>
        <begin position="545"/>
        <end position="555"/>
    </location>
</feature>
<dbReference type="STRING" id="983506.L8WRW7"/>
<keyword evidence="5" id="KW-1185">Reference proteome</keyword>
<feature type="region of interest" description="Disordered" evidence="1">
    <location>
        <begin position="498"/>
        <end position="555"/>
    </location>
</feature>
<evidence type="ECO:0000313" key="4">
    <source>
        <dbReference type="EMBL" id="ELU39547.1"/>
    </source>
</evidence>
<dbReference type="HOGENOM" id="CLU_030445_0_0_1"/>
<comment type="caution">
    <text evidence="4">The sequence shown here is derived from an EMBL/GenBank/DDBJ whole genome shotgun (WGS) entry which is preliminary data.</text>
</comment>
<proteinExistence type="predicted"/>
<feature type="region of interest" description="Disordered" evidence="1">
    <location>
        <begin position="427"/>
        <end position="453"/>
    </location>
</feature>
<keyword evidence="2" id="KW-0812">Transmembrane</keyword>
<gene>
    <name evidence="4" type="ORF">AG1IA_06422</name>
</gene>
<reference evidence="4 5" key="1">
    <citation type="journal article" date="2013" name="Nat. Commun.">
        <title>The evolution and pathogenic mechanisms of the rice sheath blight pathogen.</title>
        <authorList>
            <person name="Zheng A."/>
            <person name="Lin R."/>
            <person name="Xu L."/>
            <person name="Qin P."/>
            <person name="Tang C."/>
            <person name="Ai P."/>
            <person name="Zhang D."/>
            <person name="Liu Y."/>
            <person name="Sun Z."/>
            <person name="Feng H."/>
            <person name="Wang Y."/>
            <person name="Chen Y."/>
            <person name="Liang X."/>
            <person name="Fu R."/>
            <person name="Li Q."/>
            <person name="Zhang J."/>
            <person name="Yu X."/>
            <person name="Xie Z."/>
            <person name="Ding L."/>
            <person name="Guan P."/>
            <person name="Tang J."/>
            <person name="Liang Y."/>
            <person name="Wang S."/>
            <person name="Deng Q."/>
            <person name="Li S."/>
            <person name="Zhu J."/>
            <person name="Wang L."/>
            <person name="Liu H."/>
            <person name="Li P."/>
        </authorList>
    </citation>
    <scope>NUCLEOTIDE SEQUENCE [LARGE SCALE GENOMIC DNA]</scope>
    <source>
        <strain evidence="5">AG-1 IA</strain>
    </source>
</reference>
<dbReference type="EMBL" id="AFRT01001725">
    <property type="protein sequence ID" value="ELU39547.1"/>
    <property type="molecule type" value="Genomic_DNA"/>
</dbReference>
<protein>
    <recommendedName>
        <fullName evidence="3">DUF7330 domain-containing protein</fullName>
    </recommendedName>
</protein>
<dbReference type="OrthoDB" id="2593559at2759"/>
<feature type="domain" description="DUF7330" evidence="3">
    <location>
        <begin position="239"/>
        <end position="429"/>
    </location>
</feature>
<evidence type="ECO:0000259" key="3">
    <source>
        <dbReference type="Pfam" id="PF24016"/>
    </source>
</evidence>
<organism evidence="4 5">
    <name type="scientific">Thanatephorus cucumeris (strain AG1-IA)</name>
    <name type="common">Rice sheath blight fungus</name>
    <name type="synonym">Rhizoctonia solani</name>
    <dbReference type="NCBI Taxonomy" id="983506"/>
    <lineage>
        <taxon>Eukaryota</taxon>
        <taxon>Fungi</taxon>
        <taxon>Dikarya</taxon>
        <taxon>Basidiomycota</taxon>
        <taxon>Agaricomycotina</taxon>
        <taxon>Agaricomycetes</taxon>
        <taxon>Cantharellales</taxon>
        <taxon>Ceratobasidiaceae</taxon>
        <taxon>Rhizoctonia</taxon>
        <taxon>Rhizoctonia solani AG-1</taxon>
    </lineage>
</organism>
<dbReference type="AlphaFoldDB" id="L8WRW7"/>
<feature type="region of interest" description="Disordered" evidence="1">
    <location>
        <begin position="568"/>
        <end position="619"/>
    </location>
</feature>
<feature type="region of interest" description="Disordered" evidence="1">
    <location>
        <begin position="170"/>
        <end position="239"/>
    </location>
</feature>
<feature type="compositionally biased region" description="Basic and acidic residues" evidence="1">
    <location>
        <begin position="589"/>
        <end position="619"/>
    </location>
</feature>
<keyword evidence="2" id="KW-1133">Transmembrane helix</keyword>
<feature type="compositionally biased region" description="Pro residues" evidence="1">
    <location>
        <begin position="529"/>
        <end position="539"/>
    </location>
</feature>
<dbReference type="InterPro" id="IPR055754">
    <property type="entry name" value="DUF7330"/>
</dbReference>
<accession>L8WRW7</accession>
<name>L8WRW7_THACA</name>
<dbReference type="Pfam" id="PF24016">
    <property type="entry name" value="DUF7330"/>
    <property type="match status" value="1"/>
</dbReference>
<evidence type="ECO:0000256" key="2">
    <source>
        <dbReference type="SAM" id="Phobius"/>
    </source>
</evidence>
<feature type="compositionally biased region" description="Gly residues" evidence="1">
    <location>
        <begin position="498"/>
        <end position="507"/>
    </location>
</feature>
<feature type="transmembrane region" description="Helical" evidence="2">
    <location>
        <begin position="20"/>
        <end position="40"/>
    </location>
</feature>
<evidence type="ECO:0000256" key="1">
    <source>
        <dbReference type="SAM" id="MobiDB-lite"/>
    </source>
</evidence>
<dbReference type="Proteomes" id="UP000011668">
    <property type="component" value="Unassembled WGS sequence"/>
</dbReference>